<keyword evidence="6" id="KW-1185">Reference proteome</keyword>
<evidence type="ECO:0000313" key="7">
    <source>
        <dbReference type="WBParaSite" id="BXY_0351000.1"/>
    </source>
</evidence>
<keyword evidence="2" id="KW-1133">Transmembrane helix</keyword>
<evidence type="ECO:0000313" key="4">
    <source>
        <dbReference type="EMBL" id="CAG9123339.1"/>
    </source>
</evidence>
<reference evidence="4" key="2">
    <citation type="submission" date="2020-08" db="EMBL/GenBank/DDBJ databases">
        <authorList>
            <person name="Kikuchi T."/>
        </authorList>
    </citation>
    <scope>NUCLEOTIDE SEQUENCE</scope>
    <source>
        <strain evidence="3">Ka4C1</strain>
    </source>
</reference>
<dbReference type="Proteomes" id="UP000659654">
    <property type="component" value="Unassembled WGS sequence"/>
</dbReference>
<feature type="region of interest" description="Disordered" evidence="1">
    <location>
        <begin position="16"/>
        <end position="121"/>
    </location>
</feature>
<feature type="compositionally biased region" description="Polar residues" evidence="1">
    <location>
        <begin position="45"/>
        <end position="54"/>
    </location>
</feature>
<keyword evidence="2" id="KW-0472">Membrane</keyword>
<feature type="compositionally biased region" description="Basic and acidic residues" evidence="1">
    <location>
        <begin position="138"/>
        <end position="159"/>
    </location>
</feature>
<keyword evidence="2" id="KW-0812">Transmembrane</keyword>
<evidence type="ECO:0000313" key="6">
    <source>
        <dbReference type="Proteomes" id="UP000659654"/>
    </source>
</evidence>
<dbReference type="EMBL" id="CAJFCV020000005">
    <property type="protein sequence ID" value="CAG9123339.1"/>
    <property type="molecule type" value="Genomic_DNA"/>
</dbReference>
<dbReference type="WBParaSite" id="BXY_0351000.1">
    <property type="protein sequence ID" value="BXY_0351000.1"/>
    <property type="gene ID" value="BXY_0351000"/>
</dbReference>
<accession>A0A1I7RS08</accession>
<sequence>MDNSTIEITLKVEPLYRRRSPHLDLNVWKQVEPRDLQGIKGSKTPGKSSVSQNPAFEKPISPSESQKIFESEKKTKSPRDKQNQAQKEASTEEKTKKSRPTRRRKSKKSKSEKNMDSSHISYKADAAKPCFLISSASDDSKNSTSEKVKRPDITVDNHPDGVVTPPANVSRDETVVSFAEVDSRPSSLVKRRSKKTQATDPLLHGSNQMMIDEFTRQAMLQQMRDYSRGNYELVSWLLLFLAAVFLLLYRTERIAETCQNANLAN</sequence>
<feature type="region of interest" description="Disordered" evidence="1">
    <location>
        <begin position="135"/>
        <end position="168"/>
    </location>
</feature>
<evidence type="ECO:0000256" key="2">
    <source>
        <dbReference type="SAM" id="Phobius"/>
    </source>
</evidence>
<feature type="compositionally biased region" description="Basic residues" evidence="1">
    <location>
        <begin position="96"/>
        <end position="108"/>
    </location>
</feature>
<evidence type="ECO:0000256" key="1">
    <source>
        <dbReference type="SAM" id="MobiDB-lite"/>
    </source>
</evidence>
<name>A0A1I7RS08_BURXY</name>
<reference evidence="7" key="1">
    <citation type="submission" date="2016-11" db="UniProtKB">
        <authorList>
            <consortium name="WormBaseParasite"/>
        </authorList>
    </citation>
    <scope>IDENTIFICATION</scope>
</reference>
<protein>
    <submittedName>
        <fullName evidence="3">(pine wood nematode) hypothetical protein</fullName>
    </submittedName>
</protein>
<proteinExistence type="predicted"/>
<dbReference type="AlphaFoldDB" id="A0A1I7RS08"/>
<dbReference type="Proteomes" id="UP000582659">
    <property type="component" value="Unassembled WGS sequence"/>
</dbReference>
<dbReference type="OrthoDB" id="10668095at2759"/>
<feature type="compositionally biased region" description="Basic and acidic residues" evidence="1">
    <location>
        <begin position="67"/>
        <end position="82"/>
    </location>
</feature>
<evidence type="ECO:0000313" key="5">
    <source>
        <dbReference type="Proteomes" id="UP000095284"/>
    </source>
</evidence>
<dbReference type="EMBL" id="CAJFDI010000005">
    <property type="protein sequence ID" value="CAD5231835.1"/>
    <property type="molecule type" value="Genomic_DNA"/>
</dbReference>
<gene>
    <name evidence="3" type="ORF">BXYJ_LOCUS11931</name>
</gene>
<evidence type="ECO:0000313" key="3">
    <source>
        <dbReference type="EMBL" id="CAD5231835.1"/>
    </source>
</evidence>
<organism evidence="5 7">
    <name type="scientific">Bursaphelenchus xylophilus</name>
    <name type="common">Pinewood nematode worm</name>
    <name type="synonym">Aphelenchoides xylophilus</name>
    <dbReference type="NCBI Taxonomy" id="6326"/>
    <lineage>
        <taxon>Eukaryota</taxon>
        <taxon>Metazoa</taxon>
        <taxon>Ecdysozoa</taxon>
        <taxon>Nematoda</taxon>
        <taxon>Chromadorea</taxon>
        <taxon>Rhabditida</taxon>
        <taxon>Tylenchina</taxon>
        <taxon>Tylenchomorpha</taxon>
        <taxon>Aphelenchoidea</taxon>
        <taxon>Aphelenchoididae</taxon>
        <taxon>Bursaphelenchus</taxon>
    </lineage>
</organism>
<dbReference type="Proteomes" id="UP000095284">
    <property type="component" value="Unplaced"/>
</dbReference>
<feature type="transmembrane region" description="Helical" evidence="2">
    <location>
        <begin position="233"/>
        <end position="249"/>
    </location>
</feature>